<evidence type="ECO:0000256" key="1">
    <source>
        <dbReference type="SAM" id="Coils"/>
    </source>
</evidence>
<keyword evidence="1" id="KW-0175">Coiled coil</keyword>
<feature type="non-terminal residue" evidence="3">
    <location>
        <position position="402"/>
    </location>
</feature>
<reference evidence="3" key="1">
    <citation type="submission" date="2023-06" db="EMBL/GenBank/DDBJ databases">
        <authorList>
            <person name="Delattre M."/>
        </authorList>
    </citation>
    <scope>NUCLEOTIDE SEQUENCE</scope>
    <source>
        <strain evidence="3">AF72</strain>
    </source>
</reference>
<feature type="region of interest" description="Disordered" evidence="2">
    <location>
        <begin position="302"/>
        <end position="374"/>
    </location>
</feature>
<protein>
    <submittedName>
        <fullName evidence="3">Uncharacterized protein</fullName>
    </submittedName>
</protein>
<gene>
    <name evidence="3" type="ORF">MSPICULIGERA_LOCUS17977</name>
</gene>
<organism evidence="3 4">
    <name type="scientific">Mesorhabditis spiculigera</name>
    <dbReference type="NCBI Taxonomy" id="96644"/>
    <lineage>
        <taxon>Eukaryota</taxon>
        <taxon>Metazoa</taxon>
        <taxon>Ecdysozoa</taxon>
        <taxon>Nematoda</taxon>
        <taxon>Chromadorea</taxon>
        <taxon>Rhabditida</taxon>
        <taxon>Rhabditina</taxon>
        <taxon>Rhabditomorpha</taxon>
        <taxon>Rhabditoidea</taxon>
        <taxon>Rhabditidae</taxon>
        <taxon>Mesorhabditinae</taxon>
        <taxon>Mesorhabditis</taxon>
    </lineage>
</organism>
<proteinExistence type="predicted"/>
<evidence type="ECO:0000256" key="2">
    <source>
        <dbReference type="SAM" id="MobiDB-lite"/>
    </source>
</evidence>
<evidence type="ECO:0000313" key="4">
    <source>
        <dbReference type="Proteomes" id="UP001177023"/>
    </source>
</evidence>
<feature type="compositionally biased region" description="Low complexity" evidence="2">
    <location>
        <begin position="49"/>
        <end position="61"/>
    </location>
</feature>
<evidence type="ECO:0000313" key="3">
    <source>
        <dbReference type="EMBL" id="CAJ0579772.1"/>
    </source>
</evidence>
<dbReference type="EMBL" id="CATQJA010002657">
    <property type="protein sequence ID" value="CAJ0579772.1"/>
    <property type="molecule type" value="Genomic_DNA"/>
</dbReference>
<feature type="region of interest" description="Disordered" evidence="2">
    <location>
        <begin position="1"/>
        <end position="230"/>
    </location>
</feature>
<feature type="compositionally biased region" description="Basic and acidic residues" evidence="2">
    <location>
        <begin position="140"/>
        <end position="150"/>
    </location>
</feature>
<accession>A0AA36D2A6</accession>
<name>A0AA36D2A6_9BILA</name>
<feature type="coiled-coil region" evidence="1">
    <location>
        <begin position="375"/>
        <end position="402"/>
    </location>
</feature>
<comment type="caution">
    <text evidence="3">The sequence shown here is derived from an EMBL/GenBank/DDBJ whole genome shotgun (WGS) entry which is preliminary data.</text>
</comment>
<feature type="compositionally biased region" description="Basic and acidic residues" evidence="2">
    <location>
        <begin position="337"/>
        <end position="348"/>
    </location>
</feature>
<feature type="compositionally biased region" description="Low complexity" evidence="2">
    <location>
        <begin position="89"/>
        <end position="99"/>
    </location>
</feature>
<keyword evidence="4" id="KW-1185">Reference proteome</keyword>
<dbReference type="Proteomes" id="UP001177023">
    <property type="component" value="Unassembled WGS sequence"/>
</dbReference>
<dbReference type="AlphaFoldDB" id="A0AA36D2A6"/>
<feature type="compositionally biased region" description="Polar residues" evidence="2">
    <location>
        <begin position="323"/>
        <end position="336"/>
    </location>
</feature>
<sequence>MGCCPKVKKNPPAPGQRKLGRPAVAPVAQRPNQPTPARKPAADASKSRGAQQKPKGKAPAASVNKSAPKTAPRGKSGPSKSGKEKTKGSSKGSSKGSAKGKTDKNQSPAQKTAAAAAATKKKSSEKSARSAKSKSSKSNSKREAPKEASNSKKQQKGSDSSKKVATAQSRTEKLKRKRNPQKSRIPPPGSTTDSSLIPPEEPVIEPSKPAKDEKAPPPPQFHYASLADPSHPQQQLVVASFVTNGRRVKRWTYADSYPAGTKAPSLGAILAERPSWPQIYSPKTECPMVVIEPVGKSGNQVTRALSLTSLPPPSPNVARPSGDLNNCKSLSYSASKSQERVEVQDGRRGAAASSSRRQKQHSREDKQPTIDDALVEETLRRLDDLAKQVESMTRQLRTAHKK</sequence>